<comment type="catalytic activity">
    <reaction evidence="13">
        <text>IMP + diphosphate = hypoxanthine + 5-phospho-alpha-D-ribose 1-diphosphate</text>
        <dbReference type="Rhea" id="RHEA:17973"/>
        <dbReference type="ChEBI" id="CHEBI:17368"/>
        <dbReference type="ChEBI" id="CHEBI:33019"/>
        <dbReference type="ChEBI" id="CHEBI:58017"/>
        <dbReference type="ChEBI" id="CHEBI:58053"/>
        <dbReference type="EC" id="2.4.2.8"/>
    </reaction>
</comment>
<dbReference type="InterPro" id="IPR005904">
    <property type="entry name" value="Hxn_phspho_trans"/>
</dbReference>
<evidence type="ECO:0000256" key="10">
    <source>
        <dbReference type="ARBA" id="ARBA00022726"/>
    </source>
</evidence>
<sequence>MVEMNGMKGVQDEVPEYVRGEIASVLISAEKIRERIEALGREIAEDCKGKDPLLLGILTGSFVFLSDLCREIECKHEIAFLRAKSYVGTESTGKVKLEGLESIDISGRHVIIVEDIVDTGNTLEKLLPILFEKKPASVEICTLLLKETERRTKDLSVKYTAFTIPDQFVVGYGLDYDQSMRHLPFIGIFKP</sequence>
<evidence type="ECO:0000256" key="8">
    <source>
        <dbReference type="ARBA" id="ARBA00022679"/>
    </source>
</evidence>
<dbReference type="CDD" id="cd06223">
    <property type="entry name" value="PRTases_typeI"/>
    <property type="match status" value="1"/>
</dbReference>
<dbReference type="InterPro" id="IPR029057">
    <property type="entry name" value="PRTase-like"/>
</dbReference>
<evidence type="ECO:0000256" key="11">
    <source>
        <dbReference type="ARBA" id="ARBA00022741"/>
    </source>
</evidence>
<dbReference type="GO" id="GO:0004422">
    <property type="term" value="F:hypoxanthine phosphoribosyltransferase activity"/>
    <property type="evidence" value="ECO:0007669"/>
    <property type="project" value="InterPro"/>
</dbReference>
<accession>A0AAV8UVK8</accession>
<dbReference type="PANTHER" id="PTHR43340:SF1">
    <property type="entry name" value="HYPOXANTHINE PHOSPHORIBOSYLTRANSFERASE"/>
    <property type="match status" value="1"/>
</dbReference>
<comment type="subcellular location">
    <subcellularLocation>
        <location evidence="2 13">Cytoplasm</location>
    </subcellularLocation>
</comment>
<name>A0AAV8UVK8_9RHOD</name>
<dbReference type="GO" id="GO:0046100">
    <property type="term" value="P:hypoxanthine metabolic process"/>
    <property type="evidence" value="ECO:0007669"/>
    <property type="project" value="TreeGrafter"/>
</dbReference>
<feature type="domain" description="Phosphoribosyltransferase" evidence="14">
    <location>
        <begin position="32"/>
        <end position="176"/>
    </location>
</feature>
<dbReference type="SUPFAM" id="SSF53271">
    <property type="entry name" value="PRTase-like"/>
    <property type="match status" value="1"/>
</dbReference>
<evidence type="ECO:0000256" key="9">
    <source>
        <dbReference type="ARBA" id="ARBA00022723"/>
    </source>
</evidence>
<evidence type="ECO:0000313" key="15">
    <source>
        <dbReference type="EMBL" id="KAJ8906084.1"/>
    </source>
</evidence>
<evidence type="ECO:0000256" key="6">
    <source>
        <dbReference type="ARBA" id="ARBA00022490"/>
    </source>
</evidence>
<evidence type="ECO:0000256" key="7">
    <source>
        <dbReference type="ARBA" id="ARBA00022676"/>
    </source>
</evidence>
<keyword evidence="10 13" id="KW-0660">Purine salvage</keyword>
<dbReference type="Gene3D" id="3.40.50.2020">
    <property type="match status" value="1"/>
</dbReference>
<organism evidence="15 16">
    <name type="scientific">Rhodosorus marinus</name>
    <dbReference type="NCBI Taxonomy" id="101924"/>
    <lineage>
        <taxon>Eukaryota</taxon>
        <taxon>Rhodophyta</taxon>
        <taxon>Stylonematophyceae</taxon>
        <taxon>Stylonematales</taxon>
        <taxon>Stylonemataceae</taxon>
        <taxon>Rhodosorus</taxon>
    </lineage>
</organism>
<comment type="similarity">
    <text evidence="4 13">Belongs to the purine/pyrimidine phosphoribosyltransferase family.</text>
</comment>
<comment type="caution">
    <text evidence="15">The sequence shown here is derived from an EMBL/GenBank/DDBJ whole genome shotgun (WGS) entry which is preliminary data.</text>
</comment>
<gene>
    <name evidence="15" type="ORF">NDN08_002583</name>
</gene>
<keyword evidence="8 13" id="KW-0808">Transferase</keyword>
<dbReference type="Proteomes" id="UP001157974">
    <property type="component" value="Unassembled WGS sequence"/>
</dbReference>
<keyword evidence="12 13" id="KW-0460">Magnesium</keyword>
<dbReference type="PANTHER" id="PTHR43340">
    <property type="entry name" value="HYPOXANTHINE-GUANINE PHOSPHORIBOSYLTRANSFERASE"/>
    <property type="match status" value="1"/>
</dbReference>
<dbReference type="FunFam" id="3.40.50.2020:FF:000006">
    <property type="entry name" value="Hypoxanthine phosphoribosyltransferase"/>
    <property type="match status" value="1"/>
</dbReference>
<dbReference type="NCBIfam" id="TIGR01203">
    <property type="entry name" value="HGPRTase"/>
    <property type="match status" value="1"/>
</dbReference>
<dbReference type="GO" id="GO:0005829">
    <property type="term" value="C:cytosol"/>
    <property type="evidence" value="ECO:0007669"/>
    <property type="project" value="TreeGrafter"/>
</dbReference>
<protein>
    <recommendedName>
        <fullName evidence="5 13">Hypoxanthine phosphoribosyltransferase</fullName>
        <ecNumber evidence="5 13">2.4.2.8</ecNumber>
    </recommendedName>
</protein>
<dbReference type="AlphaFoldDB" id="A0AAV8UVK8"/>
<dbReference type="InterPro" id="IPR000836">
    <property type="entry name" value="PRTase_dom"/>
</dbReference>
<keyword evidence="16" id="KW-1185">Reference proteome</keyword>
<comment type="cofactor">
    <cofactor evidence="1 13">
        <name>Mg(2+)</name>
        <dbReference type="ChEBI" id="CHEBI:18420"/>
    </cofactor>
</comment>
<dbReference type="EC" id="2.4.2.8" evidence="5 13"/>
<keyword evidence="7 13" id="KW-0328">Glycosyltransferase</keyword>
<evidence type="ECO:0000256" key="5">
    <source>
        <dbReference type="ARBA" id="ARBA00011895"/>
    </source>
</evidence>
<reference evidence="15 16" key="1">
    <citation type="journal article" date="2023" name="Nat. Commun.">
        <title>Origin of minicircular mitochondrial genomes in red algae.</title>
        <authorList>
            <person name="Lee Y."/>
            <person name="Cho C.H."/>
            <person name="Lee Y.M."/>
            <person name="Park S.I."/>
            <person name="Yang J.H."/>
            <person name="West J.A."/>
            <person name="Bhattacharya D."/>
            <person name="Yoon H.S."/>
        </authorList>
    </citation>
    <scope>NUCLEOTIDE SEQUENCE [LARGE SCALE GENOMIC DNA]</scope>
    <source>
        <strain evidence="15 16">CCMP1338</strain>
        <tissue evidence="15">Whole cell</tissue>
    </source>
</reference>
<keyword evidence="11 13" id="KW-0547">Nucleotide-binding</keyword>
<evidence type="ECO:0000256" key="1">
    <source>
        <dbReference type="ARBA" id="ARBA00001946"/>
    </source>
</evidence>
<dbReference type="EMBL" id="JAMWBK010000004">
    <property type="protein sequence ID" value="KAJ8906084.1"/>
    <property type="molecule type" value="Genomic_DNA"/>
</dbReference>
<keyword evidence="9 13" id="KW-0479">Metal-binding</keyword>
<proteinExistence type="inferred from homology"/>
<dbReference type="GO" id="GO:0032264">
    <property type="term" value="P:IMP salvage"/>
    <property type="evidence" value="ECO:0007669"/>
    <property type="project" value="TreeGrafter"/>
</dbReference>
<evidence type="ECO:0000256" key="12">
    <source>
        <dbReference type="ARBA" id="ARBA00022842"/>
    </source>
</evidence>
<evidence type="ECO:0000256" key="4">
    <source>
        <dbReference type="ARBA" id="ARBA00008391"/>
    </source>
</evidence>
<evidence type="ECO:0000259" key="14">
    <source>
        <dbReference type="Pfam" id="PF00156"/>
    </source>
</evidence>
<dbReference type="GO" id="GO:0006178">
    <property type="term" value="P:guanine salvage"/>
    <property type="evidence" value="ECO:0007669"/>
    <property type="project" value="TreeGrafter"/>
</dbReference>
<comment type="pathway">
    <text evidence="3 13">Purine metabolism; IMP biosynthesis via salvage pathway; IMP from hypoxanthine: step 1/1.</text>
</comment>
<evidence type="ECO:0000256" key="2">
    <source>
        <dbReference type="ARBA" id="ARBA00004496"/>
    </source>
</evidence>
<dbReference type="InterPro" id="IPR050408">
    <property type="entry name" value="HGPRT"/>
</dbReference>
<evidence type="ECO:0000313" key="16">
    <source>
        <dbReference type="Proteomes" id="UP001157974"/>
    </source>
</evidence>
<evidence type="ECO:0000256" key="13">
    <source>
        <dbReference type="RuleBase" id="RU364099"/>
    </source>
</evidence>
<keyword evidence="6 13" id="KW-0963">Cytoplasm</keyword>
<evidence type="ECO:0000256" key="3">
    <source>
        <dbReference type="ARBA" id="ARBA00004669"/>
    </source>
</evidence>
<dbReference type="GO" id="GO:0006166">
    <property type="term" value="P:purine ribonucleoside salvage"/>
    <property type="evidence" value="ECO:0007669"/>
    <property type="project" value="UniProtKB-KW"/>
</dbReference>
<dbReference type="GO" id="GO:0000166">
    <property type="term" value="F:nucleotide binding"/>
    <property type="evidence" value="ECO:0007669"/>
    <property type="project" value="UniProtKB-KW"/>
</dbReference>
<dbReference type="GO" id="GO:0032263">
    <property type="term" value="P:GMP salvage"/>
    <property type="evidence" value="ECO:0007669"/>
    <property type="project" value="TreeGrafter"/>
</dbReference>
<dbReference type="Pfam" id="PF00156">
    <property type="entry name" value="Pribosyltran"/>
    <property type="match status" value="1"/>
</dbReference>
<dbReference type="GO" id="GO:0000287">
    <property type="term" value="F:magnesium ion binding"/>
    <property type="evidence" value="ECO:0007669"/>
    <property type="project" value="TreeGrafter"/>
</dbReference>